<accession>A0A4Y9JCP2</accession>
<evidence type="ECO:0000313" key="2">
    <source>
        <dbReference type="Proteomes" id="UP000297253"/>
    </source>
</evidence>
<evidence type="ECO:0000313" key="1">
    <source>
        <dbReference type="EMBL" id="TFU97836.1"/>
    </source>
</evidence>
<dbReference type="OrthoDB" id="2237765at2"/>
<dbReference type="Proteomes" id="UP000297253">
    <property type="component" value="Unassembled WGS sequence"/>
</dbReference>
<gene>
    <name evidence="1" type="ORF">E4T82_06335</name>
</gene>
<dbReference type="AlphaFoldDB" id="A0A4Y9JCP2"/>
<organism evidence="1 2">
    <name type="scientific">Streptococcus cuniculi</name>
    <dbReference type="NCBI Taxonomy" id="1432788"/>
    <lineage>
        <taxon>Bacteria</taxon>
        <taxon>Bacillati</taxon>
        <taxon>Bacillota</taxon>
        <taxon>Bacilli</taxon>
        <taxon>Lactobacillales</taxon>
        <taxon>Streptococcaceae</taxon>
        <taxon>Streptococcus</taxon>
    </lineage>
</organism>
<reference evidence="1 2" key="1">
    <citation type="submission" date="2019-03" db="EMBL/GenBank/DDBJ databases">
        <title>Diversity of the mouse oral microbiome.</title>
        <authorList>
            <person name="Joseph S."/>
            <person name="Aduse-Opoku J."/>
            <person name="Curtis M."/>
            <person name="Wade W."/>
            <person name="Hashim A."/>
        </authorList>
    </citation>
    <scope>NUCLEOTIDE SEQUENCE [LARGE SCALE GENOMIC DNA]</scope>
    <source>
        <strain evidence="1 2">WM131</strain>
    </source>
</reference>
<name>A0A4Y9JCP2_9STRE</name>
<dbReference type="RefSeq" id="WP_135182016.1">
    <property type="nucleotide sequence ID" value="NZ_JADGKZ010000007.1"/>
</dbReference>
<comment type="caution">
    <text evidence="1">The sequence shown here is derived from an EMBL/GenBank/DDBJ whole genome shotgun (WGS) entry which is preliminary data.</text>
</comment>
<protein>
    <submittedName>
        <fullName evidence="1">Uncharacterized protein</fullName>
    </submittedName>
</protein>
<sequence>MKKRCIKCHQEKELNETNFPKKKNSKTGFDSRCKDCRRQMDKQRYEAKRDKILEQKKRYYQRRKIRKKIELMN</sequence>
<proteinExistence type="predicted"/>
<dbReference type="EMBL" id="SPPD01000007">
    <property type="protein sequence ID" value="TFU97836.1"/>
    <property type="molecule type" value="Genomic_DNA"/>
</dbReference>